<proteinExistence type="predicted"/>
<dbReference type="Proteomes" id="UP001611263">
    <property type="component" value="Unassembled WGS sequence"/>
</dbReference>
<name>A0ABW7TS10_9NOCA</name>
<evidence type="ECO:0000313" key="2">
    <source>
        <dbReference type="Proteomes" id="UP001611263"/>
    </source>
</evidence>
<evidence type="ECO:0000313" key="1">
    <source>
        <dbReference type="EMBL" id="MFI1463815.1"/>
    </source>
</evidence>
<accession>A0ABW7TS10</accession>
<organism evidence="1 2">
    <name type="scientific">Nocardia carnea</name>
    <dbReference type="NCBI Taxonomy" id="37328"/>
    <lineage>
        <taxon>Bacteria</taxon>
        <taxon>Bacillati</taxon>
        <taxon>Actinomycetota</taxon>
        <taxon>Actinomycetes</taxon>
        <taxon>Mycobacteriales</taxon>
        <taxon>Nocardiaceae</taxon>
        <taxon>Nocardia</taxon>
    </lineage>
</organism>
<dbReference type="GeneID" id="93507741"/>
<reference evidence="1 2" key="1">
    <citation type="submission" date="2024-10" db="EMBL/GenBank/DDBJ databases">
        <title>The Natural Products Discovery Center: Release of the First 8490 Sequenced Strains for Exploring Actinobacteria Biosynthetic Diversity.</title>
        <authorList>
            <person name="Kalkreuter E."/>
            <person name="Kautsar S.A."/>
            <person name="Yang D."/>
            <person name="Bader C.D."/>
            <person name="Teijaro C.N."/>
            <person name="Fluegel L."/>
            <person name="Davis C.M."/>
            <person name="Simpson J.R."/>
            <person name="Lauterbach L."/>
            <person name="Steele A.D."/>
            <person name="Gui C."/>
            <person name="Meng S."/>
            <person name="Li G."/>
            <person name="Viehrig K."/>
            <person name="Ye F."/>
            <person name="Su P."/>
            <person name="Kiefer A.F."/>
            <person name="Nichols A."/>
            <person name="Cepeda A.J."/>
            <person name="Yan W."/>
            <person name="Fan B."/>
            <person name="Jiang Y."/>
            <person name="Adhikari A."/>
            <person name="Zheng C.-J."/>
            <person name="Schuster L."/>
            <person name="Cowan T.M."/>
            <person name="Smanski M.J."/>
            <person name="Chevrette M.G."/>
            <person name="De Carvalho L.P.S."/>
            <person name="Shen B."/>
        </authorList>
    </citation>
    <scope>NUCLEOTIDE SEQUENCE [LARGE SCALE GENOMIC DNA]</scope>
    <source>
        <strain evidence="1 2">NPDC020568</strain>
    </source>
</reference>
<dbReference type="RefSeq" id="WP_156052393.1">
    <property type="nucleotide sequence ID" value="NZ_JBIRUQ010000006.1"/>
</dbReference>
<protein>
    <recommendedName>
        <fullName evidence="3">Secreted protein</fullName>
    </recommendedName>
</protein>
<gene>
    <name evidence="1" type="ORF">ACH4WX_24110</name>
</gene>
<evidence type="ECO:0008006" key="3">
    <source>
        <dbReference type="Google" id="ProtNLM"/>
    </source>
</evidence>
<sequence>MNLFRPLIAARAIVPTEPESASPAAQVALLGHTQRPPGPASRFSRILLFIVASAMLLITSVQAAGPAHADYQPCTNYRVTTNWGRVEVDPQPAGADSIGNIAWAMFINDISHVPGRYDYQILINGQSLLTREIYKDDNLHMTIPRYHDGRYVYESGDEIQVIASHAAGKVLYVTPINRCTVPYSAG</sequence>
<dbReference type="EMBL" id="JBIRUQ010000006">
    <property type="protein sequence ID" value="MFI1463815.1"/>
    <property type="molecule type" value="Genomic_DNA"/>
</dbReference>
<comment type="caution">
    <text evidence="1">The sequence shown here is derived from an EMBL/GenBank/DDBJ whole genome shotgun (WGS) entry which is preliminary data.</text>
</comment>
<keyword evidence="2" id="KW-1185">Reference proteome</keyword>